<dbReference type="GO" id="GO:0032783">
    <property type="term" value="C:super elongation complex"/>
    <property type="evidence" value="ECO:0007669"/>
    <property type="project" value="TreeGrafter"/>
</dbReference>
<keyword evidence="3" id="KW-0597">Phosphoprotein</keyword>
<sequence>MRCQAILYMAMFRYKKDTAIKYSRTLNEHFKSSSRIAQAPSPCIARSISTPSPISPMPSPAGSVSSQTGSTASSCGSSSLSSSVSVPHYIPTITSSFVNITSYILYAYDFWEQADLLARKNKKFFSKLSAAACFLSLNSSMIELVHYTRHGLQWLRLESNMP</sequence>
<comment type="similarity">
    <text evidence="2">Belongs to the AF4 family.</text>
</comment>
<dbReference type="PANTHER" id="PTHR10528:SF6">
    <property type="entry name" value="AF4_FMR2 FAMILY MEMBER 1"/>
    <property type="match status" value="1"/>
</dbReference>
<evidence type="ECO:0000256" key="3">
    <source>
        <dbReference type="ARBA" id="ARBA00022553"/>
    </source>
</evidence>
<reference evidence="6" key="1">
    <citation type="submission" date="2017-07" db="EMBL/GenBank/DDBJ databases">
        <authorList>
            <person name="Mikheyev A."/>
            <person name="Grau M."/>
        </authorList>
    </citation>
    <scope>NUCLEOTIDE SEQUENCE</scope>
    <source>
        <tissue evidence="6">Venom_gland</tissue>
    </source>
</reference>
<dbReference type="EMBL" id="IACL01017665">
    <property type="protein sequence ID" value="LAB02014.1"/>
    <property type="molecule type" value="Transcribed_RNA"/>
</dbReference>
<dbReference type="Pfam" id="PF18876">
    <property type="entry name" value="AFF4_CHD"/>
    <property type="match status" value="1"/>
</dbReference>
<reference evidence="6" key="2">
    <citation type="submission" date="2017-11" db="EMBL/GenBank/DDBJ databases">
        <title>Coralsnake Venomics: Analyses of Venom Gland Transcriptomes and Proteomes of Six Brazilian Taxa.</title>
        <authorList>
            <person name="Aird S.D."/>
            <person name="Jorge da Silva N."/>
            <person name="Qiu L."/>
            <person name="Villar-Briones A."/>
            <person name="Aparecida-Saddi V."/>
            <person name="Campos-Telles M.P."/>
            <person name="Grau M."/>
            <person name="Mikheyev A.S."/>
        </authorList>
    </citation>
    <scope>NUCLEOTIDE SEQUENCE</scope>
    <source>
        <tissue evidence="6">Venom_gland</tissue>
    </source>
</reference>
<protein>
    <recommendedName>
        <fullName evidence="5">AF4/FMR2 C-terminal homology domain-containing protein</fullName>
    </recommendedName>
</protein>
<dbReference type="PANTHER" id="PTHR10528">
    <property type="entry name" value="AF4/FMR2 FAMILY MEMBER"/>
    <property type="match status" value="1"/>
</dbReference>
<dbReference type="GO" id="GO:0010468">
    <property type="term" value="P:regulation of gene expression"/>
    <property type="evidence" value="ECO:0007669"/>
    <property type="project" value="InterPro"/>
</dbReference>
<dbReference type="InterPro" id="IPR007797">
    <property type="entry name" value="AF4/FMR2"/>
</dbReference>
<evidence type="ECO:0000256" key="4">
    <source>
        <dbReference type="ARBA" id="ARBA00023242"/>
    </source>
</evidence>
<comment type="subcellular location">
    <subcellularLocation>
        <location evidence="1">Nucleus</location>
    </subcellularLocation>
</comment>
<name>A0A2D4K041_9SAUR</name>
<organism evidence="6">
    <name type="scientific">Micrurus paraensis</name>
    <dbReference type="NCBI Taxonomy" id="1970185"/>
    <lineage>
        <taxon>Eukaryota</taxon>
        <taxon>Metazoa</taxon>
        <taxon>Chordata</taxon>
        <taxon>Craniata</taxon>
        <taxon>Vertebrata</taxon>
        <taxon>Euteleostomi</taxon>
        <taxon>Lepidosauria</taxon>
        <taxon>Squamata</taxon>
        <taxon>Bifurcata</taxon>
        <taxon>Unidentata</taxon>
        <taxon>Episquamata</taxon>
        <taxon>Toxicofera</taxon>
        <taxon>Serpentes</taxon>
        <taxon>Colubroidea</taxon>
        <taxon>Elapidae</taxon>
        <taxon>Elapinae</taxon>
        <taxon>Micrurus</taxon>
    </lineage>
</organism>
<accession>A0A2D4K041</accession>
<evidence type="ECO:0000256" key="1">
    <source>
        <dbReference type="ARBA" id="ARBA00004123"/>
    </source>
</evidence>
<keyword evidence="4" id="KW-0539">Nucleus</keyword>
<feature type="domain" description="AF4/FMR2 C-terminal homology" evidence="5">
    <location>
        <begin position="1"/>
        <end position="161"/>
    </location>
</feature>
<dbReference type="AlphaFoldDB" id="A0A2D4K041"/>
<dbReference type="InterPro" id="IPR043640">
    <property type="entry name" value="AF4/FMR2_CHD"/>
</dbReference>
<evidence type="ECO:0000256" key="2">
    <source>
        <dbReference type="ARBA" id="ARBA00007354"/>
    </source>
</evidence>
<evidence type="ECO:0000259" key="5">
    <source>
        <dbReference type="Pfam" id="PF18876"/>
    </source>
</evidence>
<evidence type="ECO:0000313" key="6">
    <source>
        <dbReference type="EMBL" id="LAB02014.1"/>
    </source>
</evidence>
<proteinExistence type="inferred from homology"/>